<keyword evidence="3" id="KW-1185">Reference proteome</keyword>
<dbReference type="GO" id="GO:0008028">
    <property type="term" value="F:monocarboxylic acid transmembrane transporter activity"/>
    <property type="evidence" value="ECO:0007669"/>
    <property type="project" value="TreeGrafter"/>
</dbReference>
<feature type="transmembrane region" description="Helical" evidence="1">
    <location>
        <begin position="126"/>
        <end position="145"/>
    </location>
</feature>
<keyword evidence="1" id="KW-0472">Membrane</keyword>
<comment type="caution">
    <text evidence="2">The sequence shown here is derived from an EMBL/GenBank/DDBJ whole genome shotgun (WGS) entry which is preliminary data.</text>
</comment>
<name>A0AA88XHA5_PINIB</name>
<dbReference type="Gene3D" id="1.20.1250.20">
    <property type="entry name" value="MFS general substrate transporter like domains"/>
    <property type="match status" value="1"/>
</dbReference>
<feature type="transmembrane region" description="Helical" evidence="1">
    <location>
        <begin position="7"/>
        <end position="24"/>
    </location>
</feature>
<gene>
    <name evidence="2" type="ORF">FSP39_005084</name>
</gene>
<evidence type="ECO:0000313" key="2">
    <source>
        <dbReference type="EMBL" id="KAK3082776.1"/>
    </source>
</evidence>
<accession>A0AA88XHA5</accession>
<feature type="transmembrane region" description="Helical" evidence="1">
    <location>
        <begin position="93"/>
        <end position="114"/>
    </location>
</feature>
<feature type="non-terminal residue" evidence="2">
    <location>
        <position position="1"/>
    </location>
</feature>
<dbReference type="EMBL" id="VSWD01000014">
    <property type="protein sequence ID" value="KAK3082776.1"/>
    <property type="molecule type" value="Genomic_DNA"/>
</dbReference>
<dbReference type="InterPro" id="IPR036259">
    <property type="entry name" value="MFS_trans_sf"/>
</dbReference>
<proteinExistence type="predicted"/>
<reference evidence="2" key="1">
    <citation type="submission" date="2019-08" db="EMBL/GenBank/DDBJ databases">
        <title>The improved chromosome-level genome for the pearl oyster Pinctada fucata martensii using PacBio sequencing and Hi-C.</title>
        <authorList>
            <person name="Zheng Z."/>
        </authorList>
    </citation>
    <scope>NUCLEOTIDE SEQUENCE</scope>
    <source>
        <strain evidence="2">ZZ-2019</strain>
        <tissue evidence="2">Adductor muscle</tissue>
    </source>
</reference>
<dbReference type="InterPro" id="IPR011701">
    <property type="entry name" value="MFS"/>
</dbReference>
<keyword evidence="1" id="KW-1133">Transmembrane helix</keyword>
<sequence>LLISAAFAENFLLVGTHISFGIYYKEFLEYFQTSASMISFALSVQTIFISIGSLLVMSVGPRFCSTRVYVMIGGITGSGAYMLNSFAPDASFLMLSQGVCFGMTHSFVHGPTIVTLGKYFEKRRGLATTLSTVGASVGGLVMPIWSDS</sequence>
<dbReference type="AlphaFoldDB" id="A0AA88XHA5"/>
<feature type="transmembrane region" description="Helical" evidence="1">
    <location>
        <begin position="36"/>
        <end position="56"/>
    </location>
</feature>
<dbReference type="PANTHER" id="PTHR11360:SF303">
    <property type="entry name" value="MAJOR FACILITATOR SUPERFAMILY (MFS) PROFILE DOMAIN-CONTAINING PROTEIN"/>
    <property type="match status" value="1"/>
</dbReference>
<feature type="transmembrane region" description="Helical" evidence="1">
    <location>
        <begin position="68"/>
        <end position="87"/>
    </location>
</feature>
<protein>
    <submittedName>
        <fullName evidence="2">Uncharacterized protein</fullName>
    </submittedName>
</protein>
<evidence type="ECO:0000313" key="3">
    <source>
        <dbReference type="Proteomes" id="UP001186944"/>
    </source>
</evidence>
<evidence type="ECO:0000256" key="1">
    <source>
        <dbReference type="SAM" id="Phobius"/>
    </source>
</evidence>
<keyword evidence="1" id="KW-0812">Transmembrane</keyword>
<dbReference type="Pfam" id="PF07690">
    <property type="entry name" value="MFS_1"/>
    <property type="match status" value="1"/>
</dbReference>
<dbReference type="InterPro" id="IPR050327">
    <property type="entry name" value="Proton-linked_MCT"/>
</dbReference>
<organism evidence="2 3">
    <name type="scientific">Pinctada imbricata</name>
    <name type="common">Atlantic pearl-oyster</name>
    <name type="synonym">Pinctada martensii</name>
    <dbReference type="NCBI Taxonomy" id="66713"/>
    <lineage>
        <taxon>Eukaryota</taxon>
        <taxon>Metazoa</taxon>
        <taxon>Spiralia</taxon>
        <taxon>Lophotrochozoa</taxon>
        <taxon>Mollusca</taxon>
        <taxon>Bivalvia</taxon>
        <taxon>Autobranchia</taxon>
        <taxon>Pteriomorphia</taxon>
        <taxon>Pterioida</taxon>
        <taxon>Pterioidea</taxon>
        <taxon>Pteriidae</taxon>
        <taxon>Pinctada</taxon>
    </lineage>
</organism>
<dbReference type="Proteomes" id="UP001186944">
    <property type="component" value="Unassembled WGS sequence"/>
</dbReference>
<dbReference type="PANTHER" id="PTHR11360">
    <property type="entry name" value="MONOCARBOXYLATE TRANSPORTER"/>
    <property type="match status" value="1"/>
</dbReference>
<dbReference type="SUPFAM" id="SSF103473">
    <property type="entry name" value="MFS general substrate transporter"/>
    <property type="match status" value="1"/>
</dbReference>